<feature type="binding site" evidence="7">
    <location>
        <position position="104"/>
    </location>
    <ligand>
        <name>FMN</name>
        <dbReference type="ChEBI" id="CHEBI:58210"/>
    </ligand>
</feature>
<accession>A0A4V2Y7J7</accession>
<evidence type="ECO:0000256" key="2">
    <source>
        <dbReference type="ARBA" id="ARBA00022630"/>
    </source>
</evidence>
<evidence type="ECO:0000313" key="9">
    <source>
        <dbReference type="EMBL" id="TDC92345.1"/>
    </source>
</evidence>
<feature type="binding site" evidence="7">
    <location>
        <position position="230"/>
    </location>
    <ligand>
        <name>FMN</name>
        <dbReference type="ChEBI" id="CHEBI:58210"/>
    </ligand>
</feature>
<dbReference type="PANTHER" id="PTHR10578">
    <property type="entry name" value="S -2-HYDROXY-ACID OXIDASE-RELATED"/>
    <property type="match status" value="1"/>
</dbReference>
<dbReference type="Proteomes" id="UP000294744">
    <property type="component" value="Unassembled WGS sequence"/>
</dbReference>
<dbReference type="GO" id="GO:0016491">
    <property type="term" value="F:oxidoreductase activity"/>
    <property type="evidence" value="ECO:0007669"/>
    <property type="project" value="UniProtKB-KW"/>
</dbReference>
<dbReference type="InterPro" id="IPR008259">
    <property type="entry name" value="FMN_hydac_DH_AS"/>
</dbReference>
<evidence type="ECO:0000256" key="1">
    <source>
        <dbReference type="ARBA" id="ARBA00001917"/>
    </source>
</evidence>
<dbReference type="InterPro" id="IPR013785">
    <property type="entry name" value="Aldolase_TIM"/>
</dbReference>
<evidence type="ECO:0000256" key="4">
    <source>
        <dbReference type="ARBA" id="ARBA00023002"/>
    </source>
</evidence>
<organism evidence="9 10">
    <name type="scientific">Saccharopolyspora aridisoli</name>
    <dbReference type="NCBI Taxonomy" id="2530385"/>
    <lineage>
        <taxon>Bacteria</taxon>
        <taxon>Bacillati</taxon>
        <taxon>Actinomycetota</taxon>
        <taxon>Actinomycetes</taxon>
        <taxon>Pseudonocardiales</taxon>
        <taxon>Pseudonocardiaceae</taxon>
        <taxon>Saccharopolyspora</taxon>
    </lineage>
</organism>
<comment type="cofactor">
    <cofactor evidence="1">
        <name>FMN</name>
        <dbReference type="ChEBI" id="CHEBI:58210"/>
    </cofactor>
</comment>
<feature type="binding site" evidence="7">
    <location>
        <position position="126"/>
    </location>
    <ligand>
        <name>glyoxylate</name>
        <dbReference type="ChEBI" id="CHEBI:36655"/>
    </ligand>
</feature>
<dbReference type="OrthoDB" id="9770452at2"/>
<protein>
    <submittedName>
        <fullName evidence="9">Alpha-hydroxy-acid oxidizing protein</fullName>
    </submittedName>
</protein>
<dbReference type="InterPro" id="IPR037396">
    <property type="entry name" value="FMN_HAD"/>
</dbReference>
<dbReference type="InterPro" id="IPR012133">
    <property type="entry name" value="Alpha-hydoxy_acid_DH_FMN"/>
</dbReference>
<feature type="domain" description="FMN hydroxy acid dehydrogenase" evidence="8">
    <location>
        <begin position="1"/>
        <end position="331"/>
    </location>
</feature>
<feature type="binding site" evidence="7">
    <location>
        <begin position="285"/>
        <end position="286"/>
    </location>
    <ligand>
        <name>FMN</name>
        <dbReference type="ChEBI" id="CHEBI:58210"/>
    </ligand>
</feature>
<sequence>MTTPNAEFYAAQSVLPPSTYAFVSGGAGTESTVRRNFDAWEGMRLPHRLPANVGQRDMFTTILGTQSMAPVAVAPMGGLGAVMPGADLAIARACEKAGVPMVVSTMASSTIEDIAAAGADLAFQLYPIRNRDVQADLIDRAEQAGYHALVVTIDTPMRHGSAREQTTGFTLPTPANFHNLDDAEIDPSFTWGDLEVLVGKTRMPVWVKGVLTAEQAQRAMRAGANGVIVSNHGGRQSDVAPATAGALPTVATTLEGPGLLVDSGVTTGSDVLRALALGADGALIGRQVVYGLAAGGEQGAHAVLTRIIGELDRAMACAGCSTLGDAKTLRA</sequence>
<dbReference type="PROSITE" id="PS00557">
    <property type="entry name" value="FMN_HYDROXY_ACID_DH_1"/>
    <property type="match status" value="1"/>
</dbReference>
<evidence type="ECO:0000313" key="10">
    <source>
        <dbReference type="Proteomes" id="UP000294744"/>
    </source>
</evidence>
<dbReference type="InterPro" id="IPR000262">
    <property type="entry name" value="FMN-dep_DH"/>
</dbReference>
<feature type="binding site" evidence="7">
    <location>
        <position position="232"/>
    </location>
    <ligand>
        <name>glyoxylate</name>
        <dbReference type="ChEBI" id="CHEBI:36655"/>
    </ligand>
</feature>
<dbReference type="PIRSF" id="PIRSF000138">
    <property type="entry name" value="Al-hdrx_acd_dh"/>
    <property type="match status" value="1"/>
</dbReference>
<dbReference type="SUPFAM" id="SSF51395">
    <property type="entry name" value="FMN-linked oxidoreductases"/>
    <property type="match status" value="1"/>
</dbReference>
<dbReference type="GO" id="GO:0010181">
    <property type="term" value="F:FMN binding"/>
    <property type="evidence" value="ECO:0007669"/>
    <property type="project" value="InterPro"/>
</dbReference>
<proteinExistence type="inferred from homology"/>
<keyword evidence="10" id="KW-1185">Reference proteome</keyword>
<dbReference type="Gene3D" id="3.20.20.70">
    <property type="entry name" value="Aldolase class I"/>
    <property type="match status" value="1"/>
</dbReference>
<evidence type="ECO:0000256" key="5">
    <source>
        <dbReference type="ARBA" id="ARBA00024042"/>
    </source>
</evidence>
<dbReference type="PROSITE" id="PS51349">
    <property type="entry name" value="FMN_HYDROXY_ACID_DH_2"/>
    <property type="match status" value="1"/>
</dbReference>
<name>A0A4V2Y7J7_9PSEU</name>
<feature type="binding site" evidence="7">
    <location>
        <begin position="75"/>
        <end position="77"/>
    </location>
    <ligand>
        <name>FMN</name>
        <dbReference type="ChEBI" id="CHEBI:58210"/>
    </ligand>
</feature>
<keyword evidence="3 7" id="KW-0288">FMN</keyword>
<feature type="active site" description="Proton acceptor" evidence="6">
    <location>
        <position position="232"/>
    </location>
</feature>
<dbReference type="EMBL" id="SMKV01000014">
    <property type="protein sequence ID" value="TDC92345.1"/>
    <property type="molecule type" value="Genomic_DNA"/>
</dbReference>
<dbReference type="PANTHER" id="PTHR10578:SF107">
    <property type="entry name" value="2-HYDROXYACID OXIDASE 1"/>
    <property type="match status" value="1"/>
</dbReference>
<keyword evidence="2 7" id="KW-0285">Flavoprotein</keyword>
<reference evidence="9 10" key="1">
    <citation type="submission" date="2019-03" db="EMBL/GenBank/DDBJ databases">
        <title>Draft genome sequences of novel Actinobacteria.</title>
        <authorList>
            <person name="Sahin N."/>
            <person name="Ay H."/>
            <person name="Saygin H."/>
        </authorList>
    </citation>
    <scope>NUCLEOTIDE SEQUENCE [LARGE SCALE GENOMIC DNA]</scope>
    <source>
        <strain evidence="9 10">16K404</strain>
    </source>
</reference>
<dbReference type="CDD" id="cd02809">
    <property type="entry name" value="alpha_hydroxyacid_oxid_FMN"/>
    <property type="match status" value="1"/>
</dbReference>
<evidence type="ECO:0000256" key="6">
    <source>
        <dbReference type="PIRSR" id="PIRSR000138-1"/>
    </source>
</evidence>
<dbReference type="Pfam" id="PF01070">
    <property type="entry name" value="FMN_dh"/>
    <property type="match status" value="1"/>
</dbReference>
<feature type="binding site" evidence="7">
    <location>
        <position position="208"/>
    </location>
    <ligand>
        <name>FMN</name>
        <dbReference type="ChEBI" id="CHEBI:58210"/>
    </ligand>
</feature>
<comment type="similarity">
    <text evidence="5">Belongs to the FMN-dependent alpha-hydroxy acid dehydrogenase family.</text>
</comment>
<evidence type="ECO:0000256" key="3">
    <source>
        <dbReference type="ARBA" id="ARBA00022643"/>
    </source>
</evidence>
<dbReference type="RefSeq" id="WP_132623167.1">
    <property type="nucleotide sequence ID" value="NZ_SMKV01000014.1"/>
</dbReference>
<gene>
    <name evidence="9" type="ORF">E1161_13300</name>
</gene>
<feature type="binding site" evidence="7">
    <location>
        <position position="235"/>
    </location>
    <ligand>
        <name>glyoxylate</name>
        <dbReference type="ChEBI" id="CHEBI:36655"/>
    </ligand>
</feature>
<evidence type="ECO:0000256" key="7">
    <source>
        <dbReference type="PIRSR" id="PIRSR000138-2"/>
    </source>
</evidence>
<feature type="binding site" evidence="7">
    <location>
        <position position="124"/>
    </location>
    <ligand>
        <name>FMN</name>
        <dbReference type="ChEBI" id="CHEBI:58210"/>
    </ligand>
</feature>
<keyword evidence="4" id="KW-0560">Oxidoreductase</keyword>
<feature type="binding site" evidence="7">
    <location>
        <position position="152"/>
    </location>
    <ligand>
        <name>FMN</name>
        <dbReference type="ChEBI" id="CHEBI:58210"/>
    </ligand>
</feature>
<comment type="caution">
    <text evidence="9">The sequence shown here is derived from an EMBL/GenBank/DDBJ whole genome shotgun (WGS) entry which is preliminary data.</text>
</comment>
<evidence type="ECO:0000259" key="8">
    <source>
        <dbReference type="PROSITE" id="PS51349"/>
    </source>
</evidence>
<dbReference type="AlphaFoldDB" id="A0A4V2Y7J7"/>